<feature type="domain" description="Peptidase M20 dimerisation" evidence="8">
    <location>
        <begin position="290"/>
        <end position="458"/>
    </location>
</feature>
<keyword evidence="2" id="KW-0645">Protease</keyword>
<evidence type="ECO:0000313" key="10">
    <source>
        <dbReference type="Proteomes" id="UP001388673"/>
    </source>
</evidence>
<evidence type="ECO:0000256" key="7">
    <source>
        <dbReference type="PIRSR" id="PIRSR037217-2"/>
    </source>
</evidence>
<name>A0AAW0YZB2_9TREE</name>
<feature type="binding site" evidence="7">
    <location>
        <position position="577"/>
    </location>
    <ligand>
        <name>Zn(2+)</name>
        <dbReference type="ChEBI" id="CHEBI:29105"/>
        <label>1</label>
    </ligand>
</feature>
<dbReference type="GO" id="GO:0004181">
    <property type="term" value="F:metallocarboxypeptidase activity"/>
    <property type="evidence" value="ECO:0007669"/>
    <property type="project" value="InterPro"/>
</dbReference>
<dbReference type="CDD" id="cd05674">
    <property type="entry name" value="M20_yscS"/>
    <property type="match status" value="1"/>
</dbReference>
<feature type="binding site" evidence="7">
    <location>
        <position position="173"/>
    </location>
    <ligand>
        <name>Zn(2+)</name>
        <dbReference type="ChEBI" id="CHEBI:29105"/>
        <label>2</label>
    </ligand>
</feature>
<dbReference type="Pfam" id="PF01546">
    <property type="entry name" value="Peptidase_M20"/>
    <property type="match status" value="1"/>
</dbReference>
<dbReference type="InterPro" id="IPR047177">
    <property type="entry name" value="Pept_M20A"/>
</dbReference>
<dbReference type="Gene3D" id="3.40.630.10">
    <property type="entry name" value="Zn peptidases"/>
    <property type="match status" value="1"/>
</dbReference>
<dbReference type="InterPro" id="IPR011650">
    <property type="entry name" value="Peptidase_M20_dimer"/>
</dbReference>
<dbReference type="Pfam" id="PF07687">
    <property type="entry name" value="M20_dimer"/>
    <property type="match status" value="1"/>
</dbReference>
<protein>
    <recommendedName>
        <fullName evidence="8">Peptidase M20 dimerisation domain-containing protein</fullName>
    </recommendedName>
</protein>
<feature type="binding site" evidence="7">
    <location>
        <position position="272"/>
    </location>
    <ligand>
        <name>Zn(2+)</name>
        <dbReference type="ChEBI" id="CHEBI:29105"/>
        <label>2</label>
    </ligand>
</feature>
<dbReference type="Gene3D" id="3.30.70.360">
    <property type="match status" value="1"/>
</dbReference>
<dbReference type="RefSeq" id="XP_066803350.1">
    <property type="nucleotide sequence ID" value="XM_066945849.1"/>
</dbReference>
<evidence type="ECO:0000256" key="6">
    <source>
        <dbReference type="PIRSR" id="PIRSR037217-1"/>
    </source>
</evidence>
<evidence type="ECO:0000259" key="8">
    <source>
        <dbReference type="Pfam" id="PF07687"/>
    </source>
</evidence>
<gene>
    <name evidence="9" type="ORF">IAR55_002736</name>
</gene>
<evidence type="ECO:0000256" key="5">
    <source>
        <dbReference type="ARBA" id="ARBA00022833"/>
    </source>
</evidence>
<sequence length="608" mass="66406">MSKMASRQPLLPHNQATTSRSSKTSIALLISLFGLLTLLAPSPLSILSSAFTHPSHHLSSPLDAVALKSTCGQAEPILPPSDYHNISSVWEYKEDIIKWHQDAIKIPTQVYDEMGEPGEDKRWDTFLDFHDYLEKAYPLVHKNLKRTKVDTTALIYEWFGTDESLQPLFLTAHQDVVPVLPETVYQWKQPPFGGVYDGKYIWGRGSNDDKSGLTAIMASIELLLSTSDFKPRRTIILGFGSDEEAGGQRGAPAISAWLLKKYGPDSFALLVDEGSGIQSIWGQNFGVPAVAEKGKLNLNLTVSTLGGHSSVPPKHTNIGLTARLITALEDNPNPVGLEKQSPIWGFLQCAAGYAPNVPEAVKDDTVKSIKGDKKAFKELPSKLVEAGLGGGFASPGMGNEMEYLLSTSQAVDIINGGVKVNALPEVVTTIVNYRIDVASTVKELSDRIFSILQPKAEELDLSISGLGHSWSPPSDTFVRGSVSLTPAFEAGLNPAPISPTDLGSPAWRVLAGTSRGVWASRPEVSADGEMVQLEDEEALIMAPFMSTGNTDTRRYWDFTRNIYRWRYFPNSDGQGAHTINEKVSADAMVEFVRFYQALILNVDSSDEL</sequence>
<dbReference type="GO" id="GO:0046872">
    <property type="term" value="F:metal ion binding"/>
    <property type="evidence" value="ECO:0007669"/>
    <property type="project" value="UniProtKB-KW"/>
</dbReference>
<dbReference type="PANTHER" id="PTHR45962:SF1">
    <property type="entry name" value="N-FATTY-ACYL-AMINO ACID SYNTHASE_HYDROLASE PM20D1"/>
    <property type="match status" value="1"/>
</dbReference>
<feature type="binding site" evidence="7">
    <location>
        <position position="208"/>
    </location>
    <ligand>
        <name>Zn(2+)</name>
        <dbReference type="ChEBI" id="CHEBI:29105"/>
        <label>1</label>
    </ligand>
</feature>
<feature type="binding site" evidence="7">
    <location>
        <position position="208"/>
    </location>
    <ligand>
        <name>Zn(2+)</name>
        <dbReference type="ChEBI" id="CHEBI:29105"/>
        <label>2</label>
    </ligand>
</feature>
<evidence type="ECO:0000313" key="9">
    <source>
        <dbReference type="EMBL" id="KAK8858509.1"/>
    </source>
</evidence>
<reference evidence="9 10" key="1">
    <citation type="journal article" date="2024" name="bioRxiv">
        <title>Comparative genomics of Cryptococcus and Kwoniella reveals pathogenesis evolution and contrasting karyotype dynamics via intercentromeric recombination or chromosome fusion.</title>
        <authorList>
            <person name="Coelho M.A."/>
            <person name="David-Palma M."/>
            <person name="Shea T."/>
            <person name="Bowers K."/>
            <person name="McGinley-Smith S."/>
            <person name="Mohammad A.W."/>
            <person name="Gnirke A."/>
            <person name="Yurkov A.M."/>
            <person name="Nowrousian M."/>
            <person name="Sun S."/>
            <person name="Cuomo C.A."/>
            <person name="Heitman J."/>
        </authorList>
    </citation>
    <scope>NUCLEOTIDE SEQUENCE [LARGE SCALE GENOMIC DNA]</scope>
    <source>
        <strain evidence="9 10">CBS 13917</strain>
    </source>
</reference>
<comment type="caution">
    <text evidence="9">The sequence shown here is derived from an EMBL/GenBank/DDBJ whole genome shotgun (WGS) entry which is preliminary data.</text>
</comment>
<keyword evidence="5 7" id="KW-0862">Zinc</keyword>
<dbReference type="Proteomes" id="UP001388673">
    <property type="component" value="Unassembled WGS sequence"/>
</dbReference>
<keyword evidence="10" id="KW-1185">Reference proteome</keyword>
<feature type="binding site" evidence="7">
    <location>
        <position position="244"/>
    </location>
    <ligand>
        <name>Zn(2+)</name>
        <dbReference type="ChEBI" id="CHEBI:29105"/>
        <label>1</label>
    </ligand>
</feature>
<dbReference type="KEGG" id="kne:92179994"/>
<dbReference type="PIRSF" id="PIRSF037217">
    <property type="entry name" value="Carboxypeptidase_S"/>
    <property type="match status" value="1"/>
</dbReference>
<dbReference type="EMBL" id="JBCAWK010000005">
    <property type="protein sequence ID" value="KAK8858509.1"/>
    <property type="molecule type" value="Genomic_DNA"/>
</dbReference>
<dbReference type="InterPro" id="IPR036264">
    <property type="entry name" value="Bact_exopeptidase_dim_dom"/>
</dbReference>
<dbReference type="GO" id="GO:0051603">
    <property type="term" value="P:proteolysis involved in protein catabolic process"/>
    <property type="evidence" value="ECO:0007669"/>
    <property type="project" value="TreeGrafter"/>
</dbReference>
<keyword evidence="4" id="KW-0378">Hydrolase</keyword>
<dbReference type="GeneID" id="92179994"/>
<dbReference type="SUPFAM" id="SSF55031">
    <property type="entry name" value="Bacterial exopeptidase dimerisation domain"/>
    <property type="match status" value="1"/>
</dbReference>
<feature type="active site" description="Proton acceptor" evidence="6">
    <location>
        <position position="243"/>
    </location>
</feature>
<proteinExistence type="inferred from homology"/>
<dbReference type="InterPro" id="IPR002933">
    <property type="entry name" value="Peptidase_M20"/>
</dbReference>
<dbReference type="GO" id="GO:0000328">
    <property type="term" value="C:fungal-type vacuole lumen"/>
    <property type="evidence" value="ECO:0007669"/>
    <property type="project" value="TreeGrafter"/>
</dbReference>
<dbReference type="Gene3D" id="1.10.150.900">
    <property type="match status" value="1"/>
</dbReference>
<evidence type="ECO:0000256" key="2">
    <source>
        <dbReference type="ARBA" id="ARBA00022670"/>
    </source>
</evidence>
<feature type="active site" evidence="6">
    <location>
        <position position="175"/>
    </location>
</feature>
<dbReference type="SUPFAM" id="SSF53187">
    <property type="entry name" value="Zn-dependent exopeptidases"/>
    <property type="match status" value="1"/>
</dbReference>
<comment type="similarity">
    <text evidence="1">Belongs to the peptidase M20A family.</text>
</comment>
<evidence type="ECO:0000256" key="3">
    <source>
        <dbReference type="ARBA" id="ARBA00022723"/>
    </source>
</evidence>
<evidence type="ECO:0000256" key="4">
    <source>
        <dbReference type="ARBA" id="ARBA00022801"/>
    </source>
</evidence>
<dbReference type="PANTHER" id="PTHR45962">
    <property type="entry name" value="N-FATTY-ACYL-AMINO ACID SYNTHASE/HYDROLASE PM20D1"/>
    <property type="match status" value="1"/>
</dbReference>
<organism evidence="9 10">
    <name type="scientific">Kwoniella newhampshirensis</name>
    <dbReference type="NCBI Taxonomy" id="1651941"/>
    <lineage>
        <taxon>Eukaryota</taxon>
        <taxon>Fungi</taxon>
        <taxon>Dikarya</taxon>
        <taxon>Basidiomycota</taxon>
        <taxon>Agaricomycotina</taxon>
        <taxon>Tremellomycetes</taxon>
        <taxon>Tremellales</taxon>
        <taxon>Cryptococcaceae</taxon>
        <taxon>Kwoniella</taxon>
    </lineage>
</organism>
<accession>A0AAW0YZB2</accession>
<dbReference type="InterPro" id="IPR017141">
    <property type="entry name" value="Pept_M20_carboxypep"/>
</dbReference>
<evidence type="ECO:0000256" key="1">
    <source>
        <dbReference type="ARBA" id="ARBA00006247"/>
    </source>
</evidence>
<keyword evidence="3 7" id="KW-0479">Metal-binding</keyword>
<dbReference type="AlphaFoldDB" id="A0AAW0YZB2"/>